<dbReference type="GO" id="GO:1903475">
    <property type="term" value="P:mitotic actomyosin contractile ring assembly"/>
    <property type="evidence" value="ECO:0007669"/>
    <property type="project" value="TreeGrafter"/>
</dbReference>
<feature type="region of interest" description="Disordered" evidence="8">
    <location>
        <begin position="1671"/>
        <end position="1747"/>
    </location>
</feature>
<evidence type="ECO:0000313" key="12">
    <source>
        <dbReference type="EMBL" id="KAG7660650.1"/>
    </source>
</evidence>
<dbReference type="InterPro" id="IPR051661">
    <property type="entry name" value="Actin_filament_regulator"/>
</dbReference>
<dbReference type="FunFam" id="1.20.58.2220:FF:000006">
    <property type="entry name" value="Cytokinesis protein sepA"/>
    <property type="match status" value="1"/>
</dbReference>
<feature type="compositionally biased region" description="Low complexity" evidence="8">
    <location>
        <begin position="76"/>
        <end position="89"/>
    </location>
</feature>
<feature type="compositionally biased region" description="Polar residues" evidence="8">
    <location>
        <begin position="1624"/>
        <end position="1633"/>
    </location>
</feature>
<dbReference type="InterPro" id="IPR014768">
    <property type="entry name" value="GBD/FH3_dom"/>
</dbReference>
<evidence type="ECO:0000313" key="13">
    <source>
        <dbReference type="Proteomes" id="UP000694255"/>
    </source>
</evidence>
<feature type="compositionally biased region" description="Polar residues" evidence="8">
    <location>
        <begin position="64"/>
        <end position="75"/>
    </location>
</feature>
<feature type="compositionally biased region" description="Polar residues" evidence="8">
    <location>
        <begin position="90"/>
        <end position="110"/>
    </location>
</feature>
<evidence type="ECO:0000256" key="7">
    <source>
        <dbReference type="SAM" id="Coils"/>
    </source>
</evidence>
<comment type="similarity">
    <text evidence="6">Belongs to the formin homology family. BNI1 subfamily.</text>
</comment>
<evidence type="ECO:0000256" key="2">
    <source>
        <dbReference type="ARBA" id="ARBA00004431"/>
    </source>
</evidence>
<feature type="compositionally biased region" description="Polar residues" evidence="8">
    <location>
        <begin position="7"/>
        <end position="49"/>
    </location>
</feature>
<protein>
    <submittedName>
        <fullName evidence="12">Uncharacterized protein</fullName>
    </submittedName>
</protein>
<dbReference type="InterPro" id="IPR010472">
    <property type="entry name" value="FH3_dom"/>
</dbReference>
<evidence type="ECO:0000259" key="10">
    <source>
        <dbReference type="PROSITE" id="PS51232"/>
    </source>
</evidence>
<dbReference type="PANTHER" id="PTHR47102">
    <property type="entry name" value="PROTEIN BNI1"/>
    <property type="match status" value="1"/>
</dbReference>
<feature type="domain" description="DAD" evidence="9">
    <location>
        <begin position="1637"/>
        <end position="1668"/>
    </location>
</feature>
<dbReference type="Proteomes" id="UP000694255">
    <property type="component" value="Unassembled WGS sequence"/>
</dbReference>
<dbReference type="EMBL" id="JAGSYN010000275">
    <property type="protein sequence ID" value="KAG7660650.1"/>
    <property type="molecule type" value="Genomic_DNA"/>
</dbReference>
<feature type="domain" description="FH2" evidence="11">
    <location>
        <begin position="1204"/>
        <end position="1621"/>
    </location>
</feature>
<dbReference type="GO" id="GO:0043332">
    <property type="term" value="C:mating projection tip"/>
    <property type="evidence" value="ECO:0007669"/>
    <property type="project" value="TreeGrafter"/>
</dbReference>
<reference evidence="12 13" key="1">
    <citation type="journal article" date="2021" name="DNA Res.">
        <title>Genome analysis of Candida subhashii reveals its hybrid nature and dual mitochondrial genome conformations.</title>
        <authorList>
            <person name="Mixao V."/>
            <person name="Hegedusova E."/>
            <person name="Saus E."/>
            <person name="Pryszcz L.P."/>
            <person name="Cillingova A."/>
            <person name="Nosek J."/>
            <person name="Gabaldon T."/>
        </authorList>
    </citation>
    <scope>NUCLEOTIDE SEQUENCE [LARGE SCALE GENOMIC DNA]</scope>
    <source>
        <strain evidence="12 13">CBS 10753</strain>
    </source>
</reference>
<feature type="compositionally biased region" description="Polar residues" evidence="8">
    <location>
        <begin position="1697"/>
        <end position="1723"/>
    </location>
</feature>
<dbReference type="Pfam" id="PF06367">
    <property type="entry name" value="Drf_FH3"/>
    <property type="match status" value="1"/>
</dbReference>
<feature type="compositionally biased region" description="Low complexity" evidence="8">
    <location>
        <begin position="1066"/>
        <end position="1078"/>
    </location>
</feature>
<evidence type="ECO:0000256" key="6">
    <source>
        <dbReference type="ARBA" id="ARBA00037935"/>
    </source>
</evidence>
<feature type="region of interest" description="Disordered" evidence="8">
    <location>
        <begin position="810"/>
        <end position="857"/>
    </location>
</feature>
<comment type="caution">
    <text evidence="12">The sequence shown here is derived from an EMBL/GenBank/DDBJ whole genome shotgun (WGS) entry which is preliminary data.</text>
</comment>
<dbReference type="GO" id="GO:0001411">
    <property type="term" value="C:hyphal tip"/>
    <property type="evidence" value="ECO:0007669"/>
    <property type="project" value="UniProtKB-ARBA"/>
</dbReference>
<dbReference type="InterPro" id="IPR010473">
    <property type="entry name" value="GTPase-bd"/>
</dbReference>
<dbReference type="Pfam" id="PF02181">
    <property type="entry name" value="FH2"/>
    <property type="match status" value="1"/>
</dbReference>
<keyword evidence="4 7" id="KW-0175">Coiled coil</keyword>
<feature type="region of interest" description="Disordered" evidence="8">
    <location>
        <begin position="64"/>
        <end position="110"/>
    </location>
</feature>
<feature type="region of interest" description="Disordered" evidence="8">
    <location>
        <begin position="1614"/>
        <end position="1640"/>
    </location>
</feature>
<accession>A0A8J5USG3</accession>
<dbReference type="PANTHER" id="PTHR47102:SF2">
    <property type="entry name" value="PROTEIN BNI1"/>
    <property type="match status" value="1"/>
</dbReference>
<gene>
    <name evidence="12" type="ORF">J8A68_005767</name>
</gene>
<evidence type="ECO:0000256" key="8">
    <source>
        <dbReference type="SAM" id="MobiDB-lite"/>
    </source>
</evidence>
<dbReference type="InterPro" id="IPR015425">
    <property type="entry name" value="FH2_Formin"/>
</dbReference>
<feature type="compositionally biased region" description="Low complexity" evidence="8">
    <location>
        <begin position="1126"/>
        <end position="1135"/>
    </location>
</feature>
<feature type="region of interest" description="Disordered" evidence="8">
    <location>
        <begin position="1002"/>
        <end position="1205"/>
    </location>
</feature>
<dbReference type="GO" id="GO:0051016">
    <property type="term" value="P:barbed-end actin filament capping"/>
    <property type="evidence" value="ECO:0007669"/>
    <property type="project" value="TreeGrafter"/>
</dbReference>
<keyword evidence="3" id="KW-0132">Cell division</keyword>
<feature type="coiled-coil region" evidence="7">
    <location>
        <begin position="643"/>
        <end position="738"/>
    </location>
</feature>
<feature type="compositionally biased region" description="Pro residues" evidence="8">
    <location>
        <begin position="1136"/>
        <end position="1150"/>
    </location>
</feature>
<evidence type="ECO:0000256" key="5">
    <source>
        <dbReference type="ARBA" id="ARBA00023306"/>
    </source>
</evidence>
<evidence type="ECO:0000256" key="1">
    <source>
        <dbReference type="ARBA" id="ARBA00004266"/>
    </source>
</evidence>
<evidence type="ECO:0000256" key="3">
    <source>
        <dbReference type="ARBA" id="ARBA00022618"/>
    </source>
</evidence>
<name>A0A8J5USG3_9ASCO</name>
<dbReference type="PROSITE" id="PS51232">
    <property type="entry name" value="GBD_FH3"/>
    <property type="match status" value="1"/>
</dbReference>
<dbReference type="GO" id="GO:0031267">
    <property type="term" value="F:small GTPase binding"/>
    <property type="evidence" value="ECO:0007669"/>
    <property type="project" value="InterPro"/>
</dbReference>
<feature type="coiled-coil region" evidence="7">
    <location>
        <begin position="858"/>
        <end position="885"/>
    </location>
</feature>
<evidence type="ECO:0000259" key="11">
    <source>
        <dbReference type="PROSITE" id="PS51444"/>
    </source>
</evidence>
<feature type="compositionally biased region" description="Pro residues" evidence="8">
    <location>
        <begin position="1159"/>
        <end position="1170"/>
    </location>
</feature>
<keyword evidence="5" id="KW-0131">Cell cycle</keyword>
<dbReference type="SMART" id="SM01140">
    <property type="entry name" value="Drf_GBD"/>
    <property type="match status" value="1"/>
</dbReference>
<dbReference type="GO" id="GO:0003779">
    <property type="term" value="F:actin binding"/>
    <property type="evidence" value="ECO:0007669"/>
    <property type="project" value="InterPro"/>
</dbReference>
<dbReference type="OrthoDB" id="1104827at2759"/>
<feature type="compositionally biased region" description="Pro residues" evidence="8">
    <location>
        <begin position="1110"/>
        <end position="1125"/>
    </location>
</feature>
<organism evidence="12 13">
    <name type="scientific">[Candida] subhashii</name>
    <dbReference type="NCBI Taxonomy" id="561895"/>
    <lineage>
        <taxon>Eukaryota</taxon>
        <taxon>Fungi</taxon>
        <taxon>Dikarya</taxon>
        <taxon>Ascomycota</taxon>
        <taxon>Saccharomycotina</taxon>
        <taxon>Pichiomycetes</taxon>
        <taxon>Debaryomycetaceae</taxon>
        <taxon>Spathaspora</taxon>
    </lineage>
</organism>
<evidence type="ECO:0000259" key="9">
    <source>
        <dbReference type="PROSITE" id="PS51231"/>
    </source>
</evidence>
<sequence>MRRKPSDTPSFSLQPSINDELNSSFAYNSVPSSTQSNSRHQSNPHRISTSYIFSIKKKVRTINESQSDLSSNDTASIASSGTQHSTSSSRIAKTLTNRSTSSLIPNSTTSIIPNHQISQSTHNRNASAFSISTSNSTETIVGKKSLNKKPTHTSIISMPISSDATLLSTGSKLEKPESIYEINRMFKELMEKRDFRSLPPLAKQSMMNYHEDKKWTLISQDIIAEKNRQERMVASRDDAGAVTSPEWYTKKLLSKTISADQLKNLWVSLRTEPIDWVRNFIYDCQGDASLSAYLIKVQEEITNTEHNDINAEIFDREFNTLKALKCMMNQKLGAERVRHDVDLYVTAISGSLLSPRIVTRKIAAESLTFMIAYYGTNNNGDHGKYYKILKALDSIPNKPHFEFENFKPGDSLKTPRRLVRKPPAPEQYKRFELWLKLVSKTIDGRGKYMNSLVGASEDFKSAHVGSSATSLENHLIEYCLGTMLLINTIVEYGSDYRMRIHLRAQFNAAGLTHLLDKFQDLGYDSLNQQCSKFMQMAQDDEEELKSREQIDENLDFNNPVELISSIWENVQDSQAQGYLLSAIQHLYLTQYEKHHDINEMTRSLRLLDGLIQKVTLAQTTNEESAMSRAIQQLTSMMTTDDMYQKAVNEARNYQRMAEEAISERDEISRQLSMGAEGMISSLSNELQETESVLSRTRIRADELNAELDELKRKHLQEKQEQELEMRELLIMLNNAEIETKHSDGKTSVSLKTTNEELANKLKKQIYRRRTQYKLDNRKFGTQVEPSRRLQALRDQMGDIENMARELEMTEFEVYSDPTTPRNQSESEDEYESESEESESEPEPEPEPIFSSEPKRAARNDDLVKLDQLRKKLASLQSESNDIMKYNNSAMFSRQKYLAMERLRELENNFKDFNIDFSTNEEDNKVVEQNQSFGNGSDMDASIRDKIKEEWEEVARLNRELKKKLEEVDSEKKKKRGSKSINRRSIIDRIEDKYIRGKVTMERAGDVVSSSPGTSERKRRNRMTSIGAMDPKFLQELSSKVAKAPAIPTTTEEEEEDGKGSEDHESATTASTSPTVTTEETVESKPETTSAAPPPRPVTPMLGGSDSSSAPAPPPPPPPPPPPLPPMLSESSSSDAPPAPAPPPPPPPLPPMLSGASSPSAPPPPPPPPPGFLNGGVIPPAPPLPSMSKPGSPMIQQQPRSSMILDNIPRPKKKLKQLHWEKLDRNQAQNSFWKDPNTRTIANELMSKGIFDEIELIFSAKEIKKLATKKKDEVDKVSFLSRDMAQQFSINLHAFSSLSDEELVSKILRCERDILHNTAVLEFFSREEIVEISNTLARNLEPYSTDYKTDGEVSKPDKDPNELQRADRIYLELIYNLQHYWKSRVRALSVIANYEKDYEDLVEKLRSIDEAVEGIKHSKHLKSVFEIILTVGNYMNDSTKQAHGFKLSSLQRLSFMKDDKNSMTFLHYVEKIIRTQYPDLLDFIEELARCQDIAKFSIENIKNDCRDYAASIKNVQSSLDIGNLSDISKFHPEDRILKVILPVLPRAKRKAELLIDQSKYTMKEFDDLMIYFGEDPNDQFVKNSFISKFSNFITDFKRVQKENMKREEEIRLYEQRKKLLETPQRPKTNGNEDNNSGEDSEYNVMDSLLEKLKAGGNKGDAPSARKRALIRKQLLENQRRPSPTKKPQENEEQEKATGENSTAADSEISNTSQSEQDTSSNDPDVTSRARNLLQELRGSNDEIQASEKLSAAQKFRQERLRRKIANSGGDLIDQEEANEG</sequence>
<feature type="coiled-coil region" evidence="7">
    <location>
        <begin position="943"/>
        <end position="977"/>
    </location>
</feature>
<dbReference type="GO" id="GO:0051017">
    <property type="term" value="P:actin filament bundle assembly"/>
    <property type="evidence" value="ECO:0007669"/>
    <property type="project" value="TreeGrafter"/>
</dbReference>
<evidence type="ECO:0000256" key="4">
    <source>
        <dbReference type="ARBA" id="ARBA00023054"/>
    </source>
</evidence>
<feature type="domain" description="GBD/FH3" evidence="10">
    <location>
        <begin position="174"/>
        <end position="622"/>
    </location>
</feature>
<dbReference type="Pfam" id="PF06371">
    <property type="entry name" value="Drf_GBD"/>
    <property type="match status" value="1"/>
</dbReference>
<feature type="compositionally biased region" description="Basic and acidic residues" evidence="8">
    <location>
        <begin position="1685"/>
        <end position="1696"/>
    </location>
</feature>
<dbReference type="SMART" id="SM00498">
    <property type="entry name" value="FH2"/>
    <property type="match status" value="1"/>
</dbReference>
<dbReference type="FunFam" id="1.25.10.10:FF:000898">
    <property type="entry name" value="Formin BNI1"/>
    <property type="match status" value="1"/>
</dbReference>
<dbReference type="InterPro" id="IPR014767">
    <property type="entry name" value="DAD_dom"/>
</dbReference>
<dbReference type="GO" id="GO:0000142">
    <property type="term" value="C:cellular bud neck contractile ring"/>
    <property type="evidence" value="ECO:0007669"/>
    <property type="project" value="UniProtKB-ARBA"/>
</dbReference>
<keyword evidence="13" id="KW-1185">Reference proteome</keyword>
<dbReference type="GeneID" id="73472567"/>
<dbReference type="PROSITE" id="PS51231">
    <property type="entry name" value="DAD"/>
    <property type="match status" value="1"/>
</dbReference>
<feature type="region of interest" description="Disordered" evidence="8">
    <location>
        <begin position="1"/>
        <end position="49"/>
    </location>
</feature>
<dbReference type="RefSeq" id="XP_049260883.1">
    <property type="nucleotide sequence ID" value="XM_049409868.1"/>
</dbReference>
<dbReference type="GO" id="GO:0030428">
    <property type="term" value="C:cell septum"/>
    <property type="evidence" value="ECO:0007669"/>
    <property type="project" value="UniProtKB-SubCell"/>
</dbReference>
<feature type="compositionally biased region" description="Acidic residues" evidence="8">
    <location>
        <begin position="825"/>
        <end position="845"/>
    </location>
</feature>
<dbReference type="SMART" id="SM01139">
    <property type="entry name" value="Drf_FH3"/>
    <property type="match status" value="1"/>
</dbReference>
<proteinExistence type="inferred from homology"/>
<dbReference type="PROSITE" id="PS51444">
    <property type="entry name" value="FH2"/>
    <property type="match status" value="1"/>
</dbReference>
<comment type="subcellular location">
    <subcellularLocation>
        <location evidence="1">Bud neck</location>
    </subcellularLocation>
    <subcellularLocation>
        <location evidence="2">Cell septum</location>
    </subcellularLocation>
</comment>
<dbReference type="GO" id="GO:0000920">
    <property type="term" value="P:septum digestion after cytokinesis"/>
    <property type="evidence" value="ECO:0007669"/>
    <property type="project" value="UniProtKB-ARBA"/>
</dbReference>